<keyword evidence="13 21" id="KW-0067">ATP-binding</keyword>
<dbReference type="InterPro" id="IPR004527">
    <property type="entry name" value="Glu-tRNA-ligase_bac/mito"/>
</dbReference>
<keyword evidence="24" id="KW-1185">Reference proteome</keyword>
<dbReference type="EC" id="6.1.1.17" evidence="5"/>
<dbReference type="HAMAP" id="MF_00022">
    <property type="entry name" value="Glu_tRNA_synth_type1"/>
    <property type="match status" value="1"/>
</dbReference>
<evidence type="ECO:0000256" key="19">
    <source>
        <dbReference type="ARBA" id="ARBA00048351"/>
    </source>
</evidence>
<comment type="similarity">
    <text evidence="4">Belongs to the class-I aminoacyl-tRNA synthetase family. Glutamate--tRNA ligase type 1 subfamily.</text>
</comment>
<dbReference type="CDD" id="cd00808">
    <property type="entry name" value="GluRS_core"/>
    <property type="match status" value="1"/>
</dbReference>
<keyword evidence="15" id="KW-0809">Transit peptide</keyword>
<evidence type="ECO:0000256" key="6">
    <source>
        <dbReference type="ARBA" id="ARBA00022527"/>
    </source>
</evidence>
<dbReference type="GO" id="GO:0005739">
    <property type="term" value="C:mitochondrion"/>
    <property type="evidence" value="ECO:0007669"/>
    <property type="project" value="UniProtKB-SubCell"/>
</dbReference>
<evidence type="ECO:0000313" key="24">
    <source>
        <dbReference type="Proteomes" id="UP001314170"/>
    </source>
</evidence>
<dbReference type="GO" id="GO:0004674">
    <property type="term" value="F:protein serine/threonine kinase activity"/>
    <property type="evidence" value="ECO:0007669"/>
    <property type="project" value="UniProtKB-KW"/>
</dbReference>
<dbReference type="GO" id="GO:0048608">
    <property type="term" value="P:reproductive structure development"/>
    <property type="evidence" value="ECO:0007669"/>
    <property type="project" value="UniProtKB-ARBA"/>
</dbReference>
<dbReference type="SUPFAM" id="SSF52374">
    <property type="entry name" value="Nucleotidylyl transferase"/>
    <property type="match status" value="1"/>
</dbReference>
<keyword evidence="6" id="KW-0723">Serine/threonine-protein kinase</keyword>
<proteinExistence type="inferred from homology"/>
<evidence type="ECO:0000256" key="3">
    <source>
        <dbReference type="ARBA" id="ARBA00004229"/>
    </source>
</evidence>
<dbReference type="PANTHER" id="PTHR43311:SF2">
    <property type="entry name" value="GLUTAMATE--TRNA LIGASE, MITOCHONDRIAL-RELATED"/>
    <property type="match status" value="1"/>
</dbReference>
<dbReference type="AlphaFoldDB" id="A0AAV1R8C3"/>
<dbReference type="PANTHER" id="PTHR43311">
    <property type="entry name" value="GLUTAMATE--TRNA LIGASE"/>
    <property type="match status" value="1"/>
</dbReference>
<dbReference type="InterPro" id="IPR020058">
    <property type="entry name" value="Glu/Gln-tRNA-synth_Ib_cat-dom"/>
</dbReference>
<organism evidence="23 24">
    <name type="scientific">Dovyalis caffra</name>
    <dbReference type="NCBI Taxonomy" id="77055"/>
    <lineage>
        <taxon>Eukaryota</taxon>
        <taxon>Viridiplantae</taxon>
        <taxon>Streptophyta</taxon>
        <taxon>Embryophyta</taxon>
        <taxon>Tracheophyta</taxon>
        <taxon>Spermatophyta</taxon>
        <taxon>Magnoliopsida</taxon>
        <taxon>eudicotyledons</taxon>
        <taxon>Gunneridae</taxon>
        <taxon>Pentapetalae</taxon>
        <taxon>rosids</taxon>
        <taxon>fabids</taxon>
        <taxon>Malpighiales</taxon>
        <taxon>Salicaceae</taxon>
        <taxon>Flacourtieae</taxon>
        <taxon>Dovyalis</taxon>
    </lineage>
</organism>
<dbReference type="GO" id="GO:0004818">
    <property type="term" value="F:glutamate-tRNA ligase activity"/>
    <property type="evidence" value="ECO:0007669"/>
    <property type="project" value="UniProtKB-EC"/>
</dbReference>
<keyword evidence="11 21" id="KW-0547">Nucleotide-binding</keyword>
<dbReference type="GO" id="GO:0009791">
    <property type="term" value="P:post-embryonic development"/>
    <property type="evidence" value="ECO:0007669"/>
    <property type="project" value="UniProtKB-ARBA"/>
</dbReference>
<evidence type="ECO:0000256" key="21">
    <source>
        <dbReference type="RuleBase" id="RU363037"/>
    </source>
</evidence>
<dbReference type="InterPro" id="IPR000961">
    <property type="entry name" value="AGC-kinase_C"/>
</dbReference>
<dbReference type="Proteomes" id="UP001314170">
    <property type="component" value="Unassembled WGS sequence"/>
</dbReference>
<evidence type="ECO:0000256" key="18">
    <source>
        <dbReference type="ARBA" id="ARBA00030865"/>
    </source>
</evidence>
<dbReference type="GO" id="GO:0006424">
    <property type="term" value="P:glutamyl-tRNA aminoacylation"/>
    <property type="evidence" value="ECO:0007669"/>
    <property type="project" value="InterPro"/>
</dbReference>
<dbReference type="InterPro" id="IPR001412">
    <property type="entry name" value="aa-tRNA-synth_I_CS"/>
</dbReference>
<comment type="catalytic activity">
    <reaction evidence="19">
        <text>tRNA(Glu) + L-glutamate + ATP = L-glutamyl-tRNA(Glu) + AMP + diphosphate</text>
        <dbReference type="Rhea" id="RHEA:23540"/>
        <dbReference type="Rhea" id="RHEA-COMP:9663"/>
        <dbReference type="Rhea" id="RHEA-COMP:9680"/>
        <dbReference type="ChEBI" id="CHEBI:29985"/>
        <dbReference type="ChEBI" id="CHEBI:30616"/>
        <dbReference type="ChEBI" id="CHEBI:33019"/>
        <dbReference type="ChEBI" id="CHEBI:78442"/>
        <dbReference type="ChEBI" id="CHEBI:78520"/>
        <dbReference type="ChEBI" id="CHEBI:456215"/>
        <dbReference type="EC" id="6.1.1.17"/>
    </reaction>
</comment>
<keyword evidence="17 21" id="KW-0030">Aminoacyl-tRNA synthetase</keyword>
<evidence type="ECO:0000256" key="20">
    <source>
        <dbReference type="ARBA" id="ARBA00067539"/>
    </source>
</evidence>
<evidence type="ECO:0000256" key="5">
    <source>
        <dbReference type="ARBA" id="ARBA00012835"/>
    </source>
</evidence>
<name>A0AAV1R8C3_9ROSI</name>
<evidence type="ECO:0000256" key="11">
    <source>
        <dbReference type="ARBA" id="ARBA00022741"/>
    </source>
</evidence>
<feature type="domain" description="AGC-kinase C-terminal" evidence="22">
    <location>
        <begin position="547"/>
        <end position="570"/>
    </location>
</feature>
<keyword evidence="7" id="KW-0150">Chloroplast</keyword>
<dbReference type="PRINTS" id="PR00987">
    <property type="entry name" value="TRNASYNTHGLU"/>
</dbReference>
<accession>A0AAV1R8C3</accession>
<evidence type="ECO:0000259" key="22">
    <source>
        <dbReference type="PROSITE" id="PS51285"/>
    </source>
</evidence>
<dbReference type="FunFam" id="3.40.50.620:FF:000045">
    <property type="entry name" value="Glutamate--tRNA ligase, mitochondrial"/>
    <property type="match status" value="1"/>
</dbReference>
<dbReference type="FunFam" id="1.10.10.350:FF:000004">
    <property type="entry name" value="Glutamate--tRNA ligase chloroplastic/mitochondrial"/>
    <property type="match status" value="1"/>
</dbReference>
<dbReference type="GO" id="GO:0005524">
    <property type="term" value="F:ATP binding"/>
    <property type="evidence" value="ECO:0007669"/>
    <property type="project" value="UniProtKB-KW"/>
</dbReference>
<dbReference type="Pfam" id="PF00749">
    <property type="entry name" value="tRNA-synt_1c"/>
    <property type="match status" value="1"/>
</dbReference>
<evidence type="ECO:0000256" key="12">
    <source>
        <dbReference type="ARBA" id="ARBA00022777"/>
    </source>
</evidence>
<evidence type="ECO:0000256" key="4">
    <source>
        <dbReference type="ARBA" id="ARBA00007894"/>
    </source>
</evidence>
<dbReference type="InterPro" id="IPR045462">
    <property type="entry name" value="aa-tRNA-synth_I_cd-bd"/>
</dbReference>
<evidence type="ECO:0000256" key="15">
    <source>
        <dbReference type="ARBA" id="ARBA00022946"/>
    </source>
</evidence>
<keyword evidence="8 21" id="KW-0436">Ligase</keyword>
<dbReference type="InterPro" id="IPR008925">
    <property type="entry name" value="aa_tRNA-synth_I_cd-bd_sf"/>
</dbReference>
<dbReference type="InterPro" id="IPR049940">
    <property type="entry name" value="GluQ/Sye"/>
</dbReference>
<dbReference type="InterPro" id="IPR020751">
    <property type="entry name" value="aa-tRNA-synth_I_codon-bd_sub2"/>
</dbReference>
<comment type="caution">
    <text evidence="23">The sequence shown here is derived from an EMBL/GenBank/DDBJ whole genome shotgun (WGS) entry which is preliminary data.</text>
</comment>
<dbReference type="InterPro" id="IPR033910">
    <property type="entry name" value="GluRS_core"/>
</dbReference>
<evidence type="ECO:0000256" key="2">
    <source>
        <dbReference type="ARBA" id="ARBA00004173"/>
    </source>
</evidence>
<dbReference type="Pfam" id="PF19269">
    <property type="entry name" value="Anticodon_2"/>
    <property type="match status" value="1"/>
</dbReference>
<evidence type="ECO:0000256" key="9">
    <source>
        <dbReference type="ARBA" id="ARBA00022640"/>
    </source>
</evidence>
<comment type="function">
    <text evidence="1">Catalyzes the attachment of glutamate to tRNA(Glu) in a two-step reaction: glutamate is first activated by ATP to form Glu-AMP and then transferred to the acceptor end of tRNA(Glu).</text>
</comment>
<evidence type="ECO:0000256" key="14">
    <source>
        <dbReference type="ARBA" id="ARBA00022917"/>
    </source>
</evidence>
<protein>
    <recommendedName>
        <fullName evidence="20">Glutamate--tRNA ligase, chloroplastic/mitochondrial</fullName>
        <ecNumber evidence="5">6.1.1.17</ecNumber>
    </recommendedName>
    <alternativeName>
        <fullName evidence="18">Glutamyl-tRNA synthetase</fullName>
    </alternativeName>
</protein>
<reference evidence="23 24" key="1">
    <citation type="submission" date="2024-01" db="EMBL/GenBank/DDBJ databases">
        <authorList>
            <person name="Waweru B."/>
        </authorList>
    </citation>
    <scope>NUCLEOTIDE SEQUENCE [LARGE SCALE GENOMIC DNA]</scope>
</reference>
<dbReference type="GO" id="GO:0009507">
    <property type="term" value="C:chloroplast"/>
    <property type="evidence" value="ECO:0007669"/>
    <property type="project" value="UniProtKB-SubCell"/>
</dbReference>
<dbReference type="Gene3D" id="1.10.10.350">
    <property type="match status" value="1"/>
</dbReference>
<dbReference type="PROSITE" id="PS00178">
    <property type="entry name" value="AA_TRNA_LIGASE_I"/>
    <property type="match status" value="1"/>
</dbReference>
<keyword evidence="14 21" id="KW-0648">Protein biosynthesis</keyword>
<keyword evidence="9" id="KW-0934">Plastid</keyword>
<dbReference type="InterPro" id="IPR000924">
    <property type="entry name" value="Glu/Gln-tRNA-synth"/>
</dbReference>
<evidence type="ECO:0000256" key="7">
    <source>
        <dbReference type="ARBA" id="ARBA00022528"/>
    </source>
</evidence>
<evidence type="ECO:0000256" key="16">
    <source>
        <dbReference type="ARBA" id="ARBA00023128"/>
    </source>
</evidence>
<keyword evidence="16" id="KW-0496">Mitochondrion</keyword>
<dbReference type="InterPro" id="IPR014729">
    <property type="entry name" value="Rossmann-like_a/b/a_fold"/>
</dbReference>
<keyword evidence="12" id="KW-0418">Kinase</keyword>
<sequence length="570" mass="63789">MANSIIAGAPWIRIRVIPEISYPFQRSSSSLYNQKVSFVFPTRRLFSVSAVAGTEKEQVRVRFAPSPTGNLHVGGARTALFNYLFARSKGGKFVLRIEDTDLERSTKESEEAVLRDLSWLGLDWDEGPGVGGDYGPYRQSERNSLYKQHAEKLVESGHVYRCFCSNEELDQMKEIAKLKQLPPVYTGRWANATDEEVHEELAKGTPHTYRFRVPKEGRLTINDLIRGEVSWNYDTLGDFVIMRSNGQPVYNFCVTVDDATMAISHVIRAEEHLPNTLRQALIYKALGFSMPHFAHVSLILAPDRSKLSKRHGATSVGQVSIGYCCLSLFLRLLLREMGYLPQAMVNYLALLGWGDGTENEFFTLEQLGQWMNGQHLRALPSEKLNKLIGERWKSTGFLVESEGPFIEEAVQLLKDGIELVTDSDKALSNLLSYPLHATLSSPEGKAVIENKLSEVSSGLLAAYDSGELLNALEEGHSGWQKWVKNFGKAMKLKGKSLFMPLRVLLTGKLHGPDMGSSIILLHKAGTQDIFSSQAAFVRLNERFEVLREIDWEALKKNQPPLEPAAAISVN</sequence>
<evidence type="ECO:0000256" key="1">
    <source>
        <dbReference type="ARBA" id="ARBA00004051"/>
    </source>
</evidence>
<gene>
    <name evidence="23" type="ORF">DCAF_LOCUS6802</name>
</gene>
<keyword evidence="10" id="KW-0808">Transferase</keyword>
<dbReference type="PROSITE" id="PS51285">
    <property type="entry name" value="AGC_KINASE_CTER"/>
    <property type="match status" value="1"/>
</dbReference>
<evidence type="ECO:0000313" key="23">
    <source>
        <dbReference type="EMBL" id="CAK7329054.1"/>
    </source>
</evidence>
<evidence type="ECO:0000256" key="8">
    <source>
        <dbReference type="ARBA" id="ARBA00022598"/>
    </source>
</evidence>
<comment type="subcellular location">
    <subcellularLocation>
        <location evidence="2">Mitochondrion</location>
    </subcellularLocation>
    <subcellularLocation>
        <location evidence="3">Plastid</location>
        <location evidence="3">Chloroplast</location>
    </subcellularLocation>
</comment>
<evidence type="ECO:0000256" key="17">
    <source>
        <dbReference type="ARBA" id="ARBA00023146"/>
    </source>
</evidence>
<dbReference type="Gene3D" id="3.40.50.620">
    <property type="entry name" value="HUPs"/>
    <property type="match status" value="1"/>
</dbReference>
<evidence type="ECO:0000256" key="13">
    <source>
        <dbReference type="ARBA" id="ARBA00022840"/>
    </source>
</evidence>
<dbReference type="GO" id="GO:0000049">
    <property type="term" value="F:tRNA binding"/>
    <property type="evidence" value="ECO:0007669"/>
    <property type="project" value="InterPro"/>
</dbReference>
<dbReference type="NCBIfam" id="TIGR00464">
    <property type="entry name" value="gltX_bact"/>
    <property type="match status" value="1"/>
</dbReference>
<dbReference type="GO" id="GO:0008270">
    <property type="term" value="F:zinc ion binding"/>
    <property type="evidence" value="ECO:0007669"/>
    <property type="project" value="InterPro"/>
</dbReference>
<dbReference type="SUPFAM" id="SSF48163">
    <property type="entry name" value="An anticodon-binding domain of class I aminoacyl-tRNA synthetases"/>
    <property type="match status" value="1"/>
</dbReference>
<evidence type="ECO:0000256" key="10">
    <source>
        <dbReference type="ARBA" id="ARBA00022679"/>
    </source>
</evidence>
<dbReference type="EMBL" id="CAWUPB010000913">
    <property type="protein sequence ID" value="CAK7329054.1"/>
    <property type="molecule type" value="Genomic_DNA"/>
</dbReference>